<evidence type="ECO:0000256" key="1">
    <source>
        <dbReference type="SAM" id="SignalP"/>
    </source>
</evidence>
<protein>
    <submittedName>
        <fullName evidence="2">Uncharacterized protein</fullName>
    </submittedName>
</protein>
<feature type="signal peptide" evidence="1">
    <location>
        <begin position="1"/>
        <end position="17"/>
    </location>
</feature>
<dbReference type="Proteomes" id="UP000005408">
    <property type="component" value="Unassembled WGS sequence"/>
</dbReference>
<evidence type="ECO:0000313" key="3">
    <source>
        <dbReference type="Proteomes" id="UP000005408"/>
    </source>
</evidence>
<feature type="chain" id="PRO_5036463414" evidence="1">
    <location>
        <begin position="18"/>
        <end position="97"/>
    </location>
</feature>
<dbReference type="EnsemblMetazoa" id="G12366.1">
    <property type="protein sequence ID" value="G12366.1:cds"/>
    <property type="gene ID" value="G12366"/>
</dbReference>
<keyword evidence="3" id="KW-1185">Reference proteome</keyword>
<dbReference type="AlphaFoldDB" id="A0A8W8I387"/>
<reference evidence="2" key="1">
    <citation type="submission" date="2022-08" db="UniProtKB">
        <authorList>
            <consortium name="EnsemblMetazoa"/>
        </authorList>
    </citation>
    <scope>IDENTIFICATION</scope>
    <source>
        <strain evidence="2">05x7-T-G4-1.051#20</strain>
    </source>
</reference>
<name>A0A8W8I387_MAGGI</name>
<keyword evidence="1" id="KW-0732">Signal</keyword>
<evidence type="ECO:0000313" key="2">
    <source>
        <dbReference type="EnsemblMetazoa" id="G12366.1:cds"/>
    </source>
</evidence>
<proteinExistence type="predicted"/>
<sequence length="97" mass="11236">MPILSEVLLHTLVIAWGKLQKGCRDEAATPIPLMHYQELEALWNADRDDRVKDITRQTPTFQSCKSVLYRSRSGKTMPTTPEEINLQDPDRWEIIID</sequence>
<accession>A0A8W8I387</accession>
<organism evidence="2 3">
    <name type="scientific">Magallana gigas</name>
    <name type="common">Pacific oyster</name>
    <name type="synonym">Crassostrea gigas</name>
    <dbReference type="NCBI Taxonomy" id="29159"/>
    <lineage>
        <taxon>Eukaryota</taxon>
        <taxon>Metazoa</taxon>
        <taxon>Spiralia</taxon>
        <taxon>Lophotrochozoa</taxon>
        <taxon>Mollusca</taxon>
        <taxon>Bivalvia</taxon>
        <taxon>Autobranchia</taxon>
        <taxon>Pteriomorphia</taxon>
        <taxon>Ostreida</taxon>
        <taxon>Ostreoidea</taxon>
        <taxon>Ostreidae</taxon>
        <taxon>Magallana</taxon>
    </lineage>
</organism>